<reference evidence="3" key="1">
    <citation type="submission" date="2017-01" db="EMBL/GenBank/DDBJ databases">
        <authorList>
            <person name="Wang Y."/>
            <person name="White M."/>
            <person name="Kvist S."/>
            <person name="Moncalvo J.-M."/>
        </authorList>
    </citation>
    <scope>NUCLEOTIDE SEQUENCE [LARGE SCALE GENOMIC DNA]</scope>
    <source>
        <strain evidence="3">ID-206-W2</strain>
    </source>
</reference>
<name>A0A1R1Y311_9FUNG</name>
<dbReference type="AlphaFoldDB" id="A0A1R1Y311"/>
<dbReference type="EMBL" id="LSSM01002571">
    <property type="protein sequence ID" value="OMJ21185.1"/>
    <property type="molecule type" value="Genomic_DNA"/>
</dbReference>
<proteinExistence type="predicted"/>
<accession>A0A1R1Y311</accession>
<sequence>MGIVSESNQGEKRKADHPYKEKANNEKNSYSKSKKNFDSSIKKKRKNSMGDQILAIVDSSDQDSDDNFLNSIAEAMTFEVNSAKTRTNEKHAAPENPKQGNSFEKIKKLGELSSQLSLNIGNDADHSFISEENSSVISIDNAIAKSTTETINRIRSLEKEFIMAINEGVSIIESFDQVIAGYEKLLQDQANTMDTQYSELSKKWDSIKSGASSLLNLTNFSS</sequence>
<comment type="caution">
    <text evidence="2">The sequence shown here is derived from an EMBL/GenBank/DDBJ whole genome shotgun (WGS) entry which is preliminary data.</text>
</comment>
<evidence type="ECO:0000313" key="3">
    <source>
        <dbReference type="Proteomes" id="UP000187429"/>
    </source>
</evidence>
<feature type="region of interest" description="Disordered" evidence="1">
    <location>
        <begin position="84"/>
        <end position="103"/>
    </location>
</feature>
<gene>
    <name evidence="2" type="ORF">AYI69_g5934</name>
</gene>
<feature type="compositionally biased region" description="Basic and acidic residues" evidence="1">
    <location>
        <begin position="9"/>
        <end position="25"/>
    </location>
</feature>
<keyword evidence="3" id="KW-1185">Reference proteome</keyword>
<dbReference type="OrthoDB" id="5623106at2759"/>
<feature type="region of interest" description="Disordered" evidence="1">
    <location>
        <begin position="1"/>
        <end position="50"/>
    </location>
</feature>
<dbReference type="Proteomes" id="UP000187429">
    <property type="component" value="Unassembled WGS sequence"/>
</dbReference>
<evidence type="ECO:0000313" key="2">
    <source>
        <dbReference type="EMBL" id="OMJ21185.1"/>
    </source>
</evidence>
<protein>
    <submittedName>
        <fullName evidence="2">Uncharacterized protein</fullName>
    </submittedName>
</protein>
<organism evidence="2 3">
    <name type="scientific">Smittium culicis</name>
    <dbReference type="NCBI Taxonomy" id="133412"/>
    <lineage>
        <taxon>Eukaryota</taxon>
        <taxon>Fungi</taxon>
        <taxon>Fungi incertae sedis</taxon>
        <taxon>Zoopagomycota</taxon>
        <taxon>Kickxellomycotina</taxon>
        <taxon>Harpellomycetes</taxon>
        <taxon>Harpellales</taxon>
        <taxon>Legeriomycetaceae</taxon>
        <taxon>Smittium</taxon>
    </lineage>
</organism>
<evidence type="ECO:0000256" key="1">
    <source>
        <dbReference type="SAM" id="MobiDB-lite"/>
    </source>
</evidence>